<sequence>MFFVVGIILAFFLDLLLISKKGKTLADKVLAFWLCCIGIHLLFFYLTYFHGSFTERPWALGIEIPLPLLHGPFLYLYTAALTRQFPHKWKFMLLHFVPAIVSYLYLVRFYRLPDEQKIFVYLNKGRGFELFTMLNLFVIILSGITYIVWSAILLKKYHRSLFDQFSYTEKINLKWLQYLIYGITIIWLFVILNREELVFGAVVVFVIFIGYFGIKQVGIFTHTGYNYQDRNVQVYKHTVIPQQIAAVAIPAKEAPASEEGGDLTGILEDEVSADDHPDKKKYSKSGLTGAVAGNLHQELTQMMENKKLFSESELSLAELAKELHTHPNYLSQIINELEGKNFYEYINTLRIEEFKRLISNPDNHQFTLLSLAYECGFNSKSSFNRYFKKATGLSPSAYLRSLNMEEMPTGIKGIGV</sequence>
<keyword evidence="1" id="KW-0805">Transcription regulation</keyword>
<dbReference type="PANTHER" id="PTHR43280">
    <property type="entry name" value="ARAC-FAMILY TRANSCRIPTIONAL REGULATOR"/>
    <property type="match status" value="1"/>
</dbReference>
<evidence type="ECO:0000256" key="2">
    <source>
        <dbReference type="ARBA" id="ARBA00023125"/>
    </source>
</evidence>
<keyword evidence="4" id="KW-1133">Transmembrane helix</keyword>
<dbReference type="GO" id="GO:0043565">
    <property type="term" value="F:sequence-specific DNA binding"/>
    <property type="evidence" value="ECO:0007669"/>
    <property type="project" value="InterPro"/>
</dbReference>
<dbReference type="PRINTS" id="PR00032">
    <property type="entry name" value="HTHARAC"/>
</dbReference>
<evidence type="ECO:0000256" key="1">
    <source>
        <dbReference type="ARBA" id="ARBA00023015"/>
    </source>
</evidence>
<keyword evidence="2 6" id="KW-0238">DNA-binding</keyword>
<organism evidence="6 7">
    <name type="scientific">Chitinophaga niastensis</name>
    <dbReference type="NCBI Taxonomy" id="536980"/>
    <lineage>
        <taxon>Bacteria</taxon>
        <taxon>Pseudomonadati</taxon>
        <taxon>Bacteroidota</taxon>
        <taxon>Chitinophagia</taxon>
        <taxon>Chitinophagales</taxon>
        <taxon>Chitinophagaceae</taxon>
        <taxon>Chitinophaga</taxon>
    </lineage>
</organism>
<dbReference type="PROSITE" id="PS01124">
    <property type="entry name" value="HTH_ARAC_FAMILY_2"/>
    <property type="match status" value="1"/>
</dbReference>
<feature type="transmembrane region" description="Helical" evidence="4">
    <location>
        <begin position="91"/>
        <end position="110"/>
    </location>
</feature>
<proteinExistence type="predicted"/>
<dbReference type="Proteomes" id="UP000240971">
    <property type="component" value="Unassembled WGS sequence"/>
</dbReference>
<dbReference type="Gene3D" id="1.10.10.60">
    <property type="entry name" value="Homeodomain-like"/>
    <property type="match status" value="2"/>
</dbReference>
<gene>
    <name evidence="6" type="ORF">CLV51_104293</name>
</gene>
<feature type="transmembrane region" description="Helical" evidence="4">
    <location>
        <begin position="130"/>
        <end position="154"/>
    </location>
</feature>
<evidence type="ECO:0000259" key="5">
    <source>
        <dbReference type="PROSITE" id="PS01124"/>
    </source>
</evidence>
<evidence type="ECO:0000256" key="3">
    <source>
        <dbReference type="ARBA" id="ARBA00023163"/>
    </source>
</evidence>
<dbReference type="Pfam" id="PF12833">
    <property type="entry name" value="HTH_18"/>
    <property type="match status" value="1"/>
</dbReference>
<keyword evidence="4" id="KW-0472">Membrane</keyword>
<evidence type="ECO:0000256" key="4">
    <source>
        <dbReference type="SAM" id="Phobius"/>
    </source>
</evidence>
<keyword evidence="7" id="KW-1185">Reference proteome</keyword>
<feature type="domain" description="HTH araC/xylS-type" evidence="5">
    <location>
        <begin position="297"/>
        <end position="401"/>
    </location>
</feature>
<feature type="transmembrane region" description="Helical" evidence="4">
    <location>
        <begin position="197"/>
        <end position="214"/>
    </location>
</feature>
<accession>A0A2P8HH96</accession>
<dbReference type="PANTHER" id="PTHR43280:SF29">
    <property type="entry name" value="ARAC-FAMILY TRANSCRIPTIONAL REGULATOR"/>
    <property type="match status" value="1"/>
</dbReference>
<feature type="transmembrane region" description="Helical" evidence="4">
    <location>
        <begin position="29"/>
        <end position="48"/>
    </location>
</feature>
<dbReference type="SUPFAM" id="SSF46689">
    <property type="entry name" value="Homeodomain-like"/>
    <property type="match status" value="1"/>
</dbReference>
<dbReference type="InterPro" id="IPR020449">
    <property type="entry name" value="Tscrpt_reg_AraC-type_HTH"/>
</dbReference>
<dbReference type="InterPro" id="IPR018060">
    <property type="entry name" value="HTH_AraC"/>
</dbReference>
<evidence type="ECO:0000313" key="7">
    <source>
        <dbReference type="Proteomes" id="UP000240971"/>
    </source>
</evidence>
<reference evidence="6 7" key="1">
    <citation type="submission" date="2018-03" db="EMBL/GenBank/DDBJ databases">
        <title>Genomic Encyclopedia of Archaeal and Bacterial Type Strains, Phase II (KMG-II): from individual species to whole genera.</title>
        <authorList>
            <person name="Goeker M."/>
        </authorList>
    </citation>
    <scope>NUCLEOTIDE SEQUENCE [LARGE SCALE GENOMIC DNA]</scope>
    <source>
        <strain evidence="6 7">DSM 24859</strain>
    </source>
</reference>
<feature type="transmembrane region" description="Helical" evidence="4">
    <location>
        <begin position="175"/>
        <end position="191"/>
    </location>
</feature>
<protein>
    <submittedName>
        <fullName evidence="6">AraC-like DNA-binding protein</fullName>
    </submittedName>
</protein>
<dbReference type="InterPro" id="IPR009057">
    <property type="entry name" value="Homeodomain-like_sf"/>
</dbReference>
<keyword evidence="4" id="KW-0812">Transmembrane</keyword>
<comment type="caution">
    <text evidence="6">The sequence shown here is derived from an EMBL/GenBank/DDBJ whole genome shotgun (WGS) entry which is preliminary data.</text>
</comment>
<dbReference type="OrthoDB" id="5492415at2"/>
<keyword evidence="3" id="KW-0804">Transcription</keyword>
<dbReference type="SMART" id="SM00342">
    <property type="entry name" value="HTH_ARAC"/>
    <property type="match status" value="1"/>
</dbReference>
<name>A0A2P8HH96_CHINA</name>
<dbReference type="GO" id="GO:0003700">
    <property type="term" value="F:DNA-binding transcription factor activity"/>
    <property type="evidence" value="ECO:0007669"/>
    <property type="project" value="InterPro"/>
</dbReference>
<evidence type="ECO:0000313" key="6">
    <source>
        <dbReference type="EMBL" id="PSL45587.1"/>
    </source>
</evidence>
<dbReference type="AlphaFoldDB" id="A0A2P8HH96"/>
<dbReference type="RefSeq" id="WP_106529905.1">
    <property type="nucleotide sequence ID" value="NZ_PYAW01000004.1"/>
</dbReference>
<dbReference type="EMBL" id="PYAW01000004">
    <property type="protein sequence ID" value="PSL45587.1"/>
    <property type="molecule type" value="Genomic_DNA"/>
</dbReference>